<dbReference type="Gene3D" id="3.40.50.2300">
    <property type="match status" value="2"/>
</dbReference>
<proteinExistence type="predicted"/>
<protein>
    <recommendedName>
        <fullName evidence="1">diguanylate cyclase</fullName>
        <ecNumber evidence="1">2.7.7.65</ecNumber>
    </recommendedName>
</protein>
<dbReference type="Proteomes" id="UP001225906">
    <property type="component" value="Unassembled WGS sequence"/>
</dbReference>
<dbReference type="InterPro" id="IPR000160">
    <property type="entry name" value="GGDEF_dom"/>
</dbReference>
<dbReference type="PROSITE" id="PS50887">
    <property type="entry name" value="GGDEF"/>
    <property type="match status" value="1"/>
</dbReference>
<dbReference type="SMART" id="SM00267">
    <property type="entry name" value="GGDEF"/>
    <property type="match status" value="1"/>
</dbReference>
<dbReference type="SUPFAM" id="SSF52172">
    <property type="entry name" value="CheY-like"/>
    <property type="match status" value="2"/>
</dbReference>
<dbReference type="NCBIfam" id="TIGR00254">
    <property type="entry name" value="GGDEF"/>
    <property type="match status" value="1"/>
</dbReference>
<dbReference type="InterPro" id="IPR043128">
    <property type="entry name" value="Rev_trsase/Diguanyl_cyclase"/>
</dbReference>
<keyword evidence="3" id="KW-0597">Phosphoprotein</keyword>
<feature type="domain" description="GGDEF" evidence="5">
    <location>
        <begin position="295"/>
        <end position="425"/>
    </location>
</feature>
<dbReference type="InterPro" id="IPR001789">
    <property type="entry name" value="Sig_transdc_resp-reg_receiver"/>
</dbReference>
<dbReference type="PANTHER" id="PTHR45138">
    <property type="entry name" value="REGULATORY COMPONENTS OF SENSORY TRANSDUCTION SYSTEM"/>
    <property type="match status" value="1"/>
</dbReference>
<comment type="catalytic activity">
    <reaction evidence="2">
        <text>2 GTP = 3',3'-c-di-GMP + 2 diphosphate</text>
        <dbReference type="Rhea" id="RHEA:24898"/>
        <dbReference type="ChEBI" id="CHEBI:33019"/>
        <dbReference type="ChEBI" id="CHEBI:37565"/>
        <dbReference type="ChEBI" id="CHEBI:58805"/>
        <dbReference type="EC" id="2.7.7.65"/>
    </reaction>
</comment>
<name>A0ABT9JS09_9PROT</name>
<evidence type="ECO:0000259" key="5">
    <source>
        <dbReference type="PROSITE" id="PS50887"/>
    </source>
</evidence>
<dbReference type="PROSITE" id="PS50110">
    <property type="entry name" value="RESPONSE_REGULATORY"/>
    <property type="match status" value="2"/>
</dbReference>
<evidence type="ECO:0000313" key="6">
    <source>
        <dbReference type="EMBL" id="MDP8567334.1"/>
    </source>
</evidence>
<evidence type="ECO:0000256" key="1">
    <source>
        <dbReference type="ARBA" id="ARBA00012528"/>
    </source>
</evidence>
<dbReference type="Pfam" id="PF00072">
    <property type="entry name" value="Response_reg"/>
    <property type="match status" value="2"/>
</dbReference>
<gene>
    <name evidence="6" type="ORF">Q9291_05695</name>
</gene>
<keyword evidence="7" id="KW-1185">Reference proteome</keyword>
<accession>A0ABT9JS09</accession>
<keyword evidence="6" id="KW-0548">Nucleotidyltransferase</keyword>
<dbReference type="InterPro" id="IPR050469">
    <property type="entry name" value="Diguanylate_Cyclase"/>
</dbReference>
<sequence length="428" mass="47439">MRVLTVDPSKAATSMYALMLEKFPIEVQHAESAKQALEMIHENYFDLIIFAYELPDSDGIRFYQKISTTHPSPAQVHLLVTSNTDDAVKQAAIEQGVTACFSKYQISALEAFVASFTKSSALKLQGHVLLVEDSHASVLVYGGALKKMGLTFDHCADAETAQTYIQTRSYDLVVSDFYLQGVGDGFSVVSAVRDSGKQNRKTPVLVISHMSTPARRFQLLLNDANDFFSKDGLLEEFEVRVAHLIANHAALKKIEQQYEAMQTLATKDSLTKLYNRHYLESAKEDVIAAAIKTNTPLSLMLVDIDYFKKVNDTYGHIFGDQLLEQLAHELKHFFADHPLIFRMGGEEFLVLLPNVSYDASIDQATRFCKHIDASQLSGIHVTVSIGVASETAVQPDSFERLCIEADAALYQAKHLGRNQVFAASCVAA</sequence>
<dbReference type="Gene3D" id="3.30.70.270">
    <property type="match status" value="1"/>
</dbReference>
<evidence type="ECO:0000259" key="4">
    <source>
        <dbReference type="PROSITE" id="PS50110"/>
    </source>
</evidence>
<organism evidence="6 7">
    <name type="scientific">Methylophilus aquaticus</name>
    <dbReference type="NCBI Taxonomy" id="1971610"/>
    <lineage>
        <taxon>Bacteria</taxon>
        <taxon>Pseudomonadati</taxon>
        <taxon>Pseudomonadota</taxon>
        <taxon>Betaproteobacteria</taxon>
        <taxon>Nitrosomonadales</taxon>
        <taxon>Methylophilaceae</taxon>
        <taxon>Methylophilus</taxon>
    </lineage>
</organism>
<dbReference type="InterPro" id="IPR011006">
    <property type="entry name" value="CheY-like_superfamily"/>
</dbReference>
<evidence type="ECO:0000313" key="7">
    <source>
        <dbReference type="Proteomes" id="UP001225906"/>
    </source>
</evidence>
<feature type="modified residue" description="4-aspartylphosphate" evidence="3">
    <location>
        <position position="176"/>
    </location>
</feature>
<feature type="domain" description="Response regulatory" evidence="4">
    <location>
        <begin position="127"/>
        <end position="245"/>
    </location>
</feature>
<dbReference type="GO" id="GO:0052621">
    <property type="term" value="F:diguanylate cyclase activity"/>
    <property type="evidence" value="ECO:0007669"/>
    <property type="project" value="UniProtKB-EC"/>
</dbReference>
<evidence type="ECO:0000256" key="3">
    <source>
        <dbReference type="PROSITE-ProRule" id="PRU00169"/>
    </source>
</evidence>
<dbReference type="PANTHER" id="PTHR45138:SF9">
    <property type="entry name" value="DIGUANYLATE CYCLASE DGCM-RELATED"/>
    <property type="match status" value="1"/>
</dbReference>
<dbReference type="CDD" id="cd00156">
    <property type="entry name" value="REC"/>
    <property type="match status" value="2"/>
</dbReference>
<dbReference type="EC" id="2.7.7.65" evidence="1"/>
<dbReference type="RefSeq" id="WP_306389061.1">
    <property type="nucleotide sequence ID" value="NZ_JAVCAP010000012.1"/>
</dbReference>
<dbReference type="InterPro" id="IPR029787">
    <property type="entry name" value="Nucleotide_cyclase"/>
</dbReference>
<dbReference type="Pfam" id="PF00990">
    <property type="entry name" value="GGDEF"/>
    <property type="match status" value="1"/>
</dbReference>
<dbReference type="SMART" id="SM00448">
    <property type="entry name" value="REC"/>
    <property type="match status" value="2"/>
</dbReference>
<dbReference type="EMBL" id="JAVCAP010000012">
    <property type="protein sequence ID" value="MDP8567334.1"/>
    <property type="molecule type" value="Genomic_DNA"/>
</dbReference>
<dbReference type="CDD" id="cd01949">
    <property type="entry name" value="GGDEF"/>
    <property type="match status" value="1"/>
</dbReference>
<evidence type="ECO:0000256" key="2">
    <source>
        <dbReference type="ARBA" id="ARBA00034247"/>
    </source>
</evidence>
<comment type="caution">
    <text evidence="6">The sequence shown here is derived from an EMBL/GenBank/DDBJ whole genome shotgun (WGS) entry which is preliminary data.</text>
</comment>
<dbReference type="SUPFAM" id="SSF55073">
    <property type="entry name" value="Nucleotide cyclase"/>
    <property type="match status" value="1"/>
</dbReference>
<feature type="domain" description="Response regulatory" evidence="4">
    <location>
        <begin position="2"/>
        <end position="118"/>
    </location>
</feature>
<reference evidence="7" key="1">
    <citation type="journal article" date="2019" name="Int. J. Syst. Evol. Microbiol.">
        <title>The Global Catalogue of Microorganisms (GCM) 10K type strain sequencing project: providing services to taxonomists for standard genome sequencing and annotation.</title>
        <authorList>
            <consortium name="The Broad Institute Genomics Platform"/>
            <consortium name="The Broad Institute Genome Sequencing Center for Infectious Disease"/>
            <person name="Wu L."/>
            <person name="Ma J."/>
        </authorList>
    </citation>
    <scope>NUCLEOTIDE SEQUENCE [LARGE SCALE GENOMIC DNA]</scope>
    <source>
        <strain evidence="7">VKM B-3159</strain>
    </source>
</reference>
<keyword evidence="6" id="KW-0808">Transferase</keyword>
<comment type="caution">
    <text evidence="3">Lacks conserved residue(s) required for the propagation of feature annotation.</text>
</comment>